<sequence>MMGDCLKPVMSDVQSNGQVNELLSFPQTSLESSPNKEDVGTAVQEELIQLRKALEESEKHAADLEEQLVASSHMLHKLTHEIESYKQKLDDADKCMRDMCARIVSAEDSERIVMLEDQLQNERKISACLRVMLEERDMELATLRDTNGRKAETRGRQGSSASTESHRDQVTVLSTALSTALRNAREDACRLRMELNLSSPEPQSIAPITYKNVPPIESVDQDAAVIFRRKLIGKIDRSRESIRDILTNPSKDLRSDLAALRHDLINTARRELEGSASALMQNGTSIGSLIAEMDHALLDVIGQEVNQLFNESDRLLSVLSKALDTWFAYSKTCICTCASEDALNDVATVIQKKLVDYLNTLQHLSIEENMVFTNVSDDAKNNVMRKANDEWMKRRDTLTTTWRQRTDPLKDTYVDSATSAVNIIDLAEQIKLSLDRFVPQIREILTNVTGSLTADVISLRSELFLFGKEEVLSHFGPNAIRIDGVLSTLENEATELIQREVERLFESEDIMVGMLQRIMAEKLDVQSYTSKRDVDNAYETVKEALENYLRSFCALSSKDYCPLRAVTSAKIESILQKARLQWEEIYHSTAAKFKQLRAVTCGYSTRWGVQSCQSPKIASPIRGSPVRMSLRSRSGPNLSLYSDESLTGVLLSKSPQRVYANAILNQKGVYSTAQLWLIPDHSGPSEMTTTQSLLASSRTVVEAWHSPGAVRQKDPLSEVYN</sequence>
<accession>A0A132NSM9</accession>
<evidence type="ECO:0000256" key="2">
    <source>
        <dbReference type="SAM" id="MobiDB-lite"/>
    </source>
</evidence>
<gene>
    <name evidence="3" type="ORF">QR46_2977</name>
</gene>
<evidence type="ECO:0000256" key="1">
    <source>
        <dbReference type="SAM" id="Coils"/>
    </source>
</evidence>
<keyword evidence="1" id="KW-0175">Coiled coil</keyword>
<dbReference type="EMBL" id="JXTI01000086">
    <property type="protein sequence ID" value="KWX13056.1"/>
    <property type="molecule type" value="Genomic_DNA"/>
</dbReference>
<feature type="region of interest" description="Disordered" evidence="2">
    <location>
        <begin position="145"/>
        <end position="169"/>
    </location>
</feature>
<evidence type="ECO:0000313" key="3">
    <source>
        <dbReference type="EMBL" id="KWX13056.1"/>
    </source>
</evidence>
<evidence type="ECO:0000313" key="4">
    <source>
        <dbReference type="Proteomes" id="UP000070089"/>
    </source>
</evidence>
<comment type="caution">
    <text evidence="3">The sequence shown here is derived from an EMBL/GenBank/DDBJ whole genome shotgun (WGS) entry which is preliminary data.</text>
</comment>
<feature type="compositionally biased region" description="Basic and acidic residues" evidence="2">
    <location>
        <begin position="146"/>
        <end position="155"/>
    </location>
</feature>
<dbReference type="Proteomes" id="UP000070089">
    <property type="component" value="Unassembled WGS sequence"/>
</dbReference>
<dbReference type="AlphaFoldDB" id="A0A132NSM9"/>
<feature type="coiled-coil region" evidence="1">
    <location>
        <begin position="47"/>
        <end position="95"/>
    </location>
</feature>
<protein>
    <submittedName>
        <fullName evidence="3">ATPase involved in DNA repair/chromosome segregation</fullName>
    </submittedName>
</protein>
<organism evidence="3 4">
    <name type="scientific">Giardia duodenalis assemblage B</name>
    <dbReference type="NCBI Taxonomy" id="1394984"/>
    <lineage>
        <taxon>Eukaryota</taxon>
        <taxon>Metamonada</taxon>
        <taxon>Diplomonadida</taxon>
        <taxon>Hexamitidae</taxon>
        <taxon>Giardiinae</taxon>
        <taxon>Giardia</taxon>
    </lineage>
</organism>
<name>A0A132NSM9_GIAIN</name>
<reference evidence="3 4" key="1">
    <citation type="journal article" date="2015" name="Mol. Biochem. Parasitol.">
        <title>Identification of polymorphic genes for use in assemblage B genotyping assays through comparative genomics of multiple assemblage B Giardia duodenalis isolates.</title>
        <authorList>
            <person name="Wielinga C."/>
            <person name="Thompson R.C."/>
            <person name="Monis P."/>
            <person name="Ryan U."/>
        </authorList>
    </citation>
    <scope>NUCLEOTIDE SEQUENCE [LARGE SCALE GENOMIC DNA]</scope>
    <source>
        <strain evidence="3 4">BAH15c1</strain>
    </source>
</reference>
<dbReference type="VEuPathDB" id="GiardiaDB:QR46_2977"/>
<proteinExistence type="predicted"/>